<name>A0A392STW2_9FABA</name>
<evidence type="ECO:0000313" key="2">
    <source>
        <dbReference type="Proteomes" id="UP000265520"/>
    </source>
</evidence>
<sequence>QLRNTDTKNGSLHLAVQEVLSKASCEEACEAEAVKGGVKGVEVVSDISESSGGTVLEVGNDFPLNRPKKILKNNALQNTVRSMVHQSGVPLFRRMENA</sequence>
<organism evidence="1 2">
    <name type="scientific">Trifolium medium</name>
    <dbReference type="NCBI Taxonomy" id="97028"/>
    <lineage>
        <taxon>Eukaryota</taxon>
        <taxon>Viridiplantae</taxon>
        <taxon>Streptophyta</taxon>
        <taxon>Embryophyta</taxon>
        <taxon>Tracheophyta</taxon>
        <taxon>Spermatophyta</taxon>
        <taxon>Magnoliopsida</taxon>
        <taxon>eudicotyledons</taxon>
        <taxon>Gunneridae</taxon>
        <taxon>Pentapetalae</taxon>
        <taxon>rosids</taxon>
        <taxon>fabids</taxon>
        <taxon>Fabales</taxon>
        <taxon>Fabaceae</taxon>
        <taxon>Papilionoideae</taxon>
        <taxon>50 kb inversion clade</taxon>
        <taxon>NPAAA clade</taxon>
        <taxon>Hologalegina</taxon>
        <taxon>IRL clade</taxon>
        <taxon>Trifolieae</taxon>
        <taxon>Trifolium</taxon>
    </lineage>
</organism>
<comment type="caution">
    <text evidence="1">The sequence shown here is derived from an EMBL/GenBank/DDBJ whole genome shotgun (WGS) entry which is preliminary data.</text>
</comment>
<proteinExistence type="predicted"/>
<feature type="non-terminal residue" evidence="1">
    <location>
        <position position="1"/>
    </location>
</feature>
<dbReference type="Proteomes" id="UP000265520">
    <property type="component" value="Unassembled WGS sequence"/>
</dbReference>
<keyword evidence="2" id="KW-1185">Reference proteome</keyword>
<evidence type="ECO:0000313" key="1">
    <source>
        <dbReference type="EMBL" id="MCI52099.1"/>
    </source>
</evidence>
<reference evidence="1 2" key="1">
    <citation type="journal article" date="2018" name="Front. Plant Sci.">
        <title>Red Clover (Trifolium pratense) and Zigzag Clover (T. medium) - A Picture of Genomic Similarities and Differences.</title>
        <authorList>
            <person name="Dluhosova J."/>
            <person name="Istvanek J."/>
            <person name="Nedelnik J."/>
            <person name="Repkova J."/>
        </authorList>
    </citation>
    <scope>NUCLEOTIDE SEQUENCE [LARGE SCALE GENOMIC DNA]</scope>
    <source>
        <strain evidence="2">cv. 10/8</strain>
        <tissue evidence="1">Leaf</tissue>
    </source>
</reference>
<feature type="non-terminal residue" evidence="1">
    <location>
        <position position="98"/>
    </location>
</feature>
<protein>
    <submittedName>
        <fullName evidence="1">Uncharacterized protein</fullName>
    </submittedName>
</protein>
<accession>A0A392STW2</accession>
<dbReference type="AlphaFoldDB" id="A0A392STW2"/>
<dbReference type="EMBL" id="LXQA010442204">
    <property type="protein sequence ID" value="MCI52099.1"/>
    <property type="molecule type" value="Genomic_DNA"/>
</dbReference>